<name>A0AAE3XCX6_9DEIO</name>
<dbReference type="EMBL" id="JAVDQK010000005">
    <property type="protein sequence ID" value="MDR6218639.1"/>
    <property type="molecule type" value="Genomic_DNA"/>
</dbReference>
<organism evidence="1 2">
    <name type="scientific">Deinococcus soli</name>
    <name type="common">ex Cha et al. 2016</name>
    <dbReference type="NCBI Taxonomy" id="1309411"/>
    <lineage>
        <taxon>Bacteria</taxon>
        <taxon>Thermotogati</taxon>
        <taxon>Deinococcota</taxon>
        <taxon>Deinococci</taxon>
        <taxon>Deinococcales</taxon>
        <taxon>Deinococcaceae</taxon>
        <taxon>Deinococcus</taxon>
    </lineage>
</organism>
<evidence type="ECO:0000313" key="1">
    <source>
        <dbReference type="EMBL" id="MDR6218639.1"/>
    </source>
</evidence>
<reference evidence="1" key="1">
    <citation type="submission" date="2023-07" db="EMBL/GenBank/DDBJ databases">
        <title>Sorghum-associated microbial communities from plants grown in Nebraska, USA.</title>
        <authorList>
            <person name="Schachtman D."/>
        </authorList>
    </citation>
    <scope>NUCLEOTIDE SEQUENCE</scope>
    <source>
        <strain evidence="1">BE330</strain>
    </source>
</reference>
<accession>A0AAE3XCX6</accession>
<dbReference type="RefSeq" id="WP_309853085.1">
    <property type="nucleotide sequence ID" value="NZ_JAVDQJ010000004.1"/>
</dbReference>
<proteinExistence type="predicted"/>
<dbReference type="AlphaFoldDB" id="A0AAE3XCX6"/>
<protein>
    <submittedName>
        <fullName evidence="1">Uncharacterized protein</fullName>
    </submittedName>
</protein>
<comment type="caution">
    <text evidence="1">The sequence shown here is derived from an EMBL/GenBank/DDBJ whole genome shotgun (WGS) entry which is preliminary data.</text>
</comment>
<dbReference type="Proteomes" id="UP001185331">
    <property type="component" value="Unassembled WGS sequence"/>
</dbReference>
<gene>
    <name evidence="1" type="ORF">J2Y00_002236</name>
</gene>
<sequence length="218" mass="23667">MPNVTVYLPAVSSAEGGAALLLRLERDAPDAPFTARIRSVMRTFAQENASHDRFLLGGHGPAEEQLVRAYHTAEKSVRAARETHRAARMGQVPVTVFAAKRELTSAERWLADARAAVLAAGLKLELPAVRAALHTPDLPLWLLIDPEAFRALPGVTVRAFSVPDAHAQAMSWEIRADEDGHEFVHLDPLALLVAMLPETDLSHAQIVALVETVRAATD</sequence>
<evidence type="ECO:0000313" key="2">
    <source>
        <dbReference type="Proteomes" id="UP001185331"/>
    </source>
</evidence>